<dbReference type="RefSeq" id="WP_131903984.1">
    <property type="nucleotide sequence ID" value="NZ_BAAAFU010000008.1"/>
</dbReference>
<evidence type="ECO:0000313" key="3">
    <source>
        <dbReference type="EMBL" id="TCJ88273.1"/>
    </source>
</evidence>
<keyword evidence="1" id="KW-0732">Signal</keyword>
<evidence type="ECO:0000256" key="1">
    <source>
        <dbReference type="SAM" id="SignalP"/>
    </source>
</evidence>
<feature type="domain" description="Polysaccharide lyase 14" evidence="2">
    <location>
        <begin position="87"/>
        <end position="261"/>
    </location>
</feature>
<dbReference type="InterPro" id="IPR048958">
    <property type="entry name" value="Polysacc_lyase_14"/>
</dbReference>
<dbReference type="PANTHER" id="PTHR40124:SF1">
    <property type="entry name" value="DISAGGREGATASE RELATED REPEAT PROTEIN"/>
    <property type="match status" value="1"/>
</dbReference>
<evidence type="ECO:0000259" key="2">
    <source>
        <dbReference type="Pfam" id="PF21294"/>
    </source>
</evidence>
<gene>
    <name evidence="3" type="ORF">EV695_0113</name>
</gene>
<dbReference type="OrthoDB" id="7552220at2"/>
<dbReference type="EMBL" id="SMFQ01000002">
    <property type="protein sequence ID" value="TCJ88273.1"/>
    <property type="molecule type" value="Genomic_DNA"/>
</dbReference>
<dbReference type="AlphaFoldDB" id="A0A4R1F3B8"/>
<dbReference type="PANTHER" id="PTHR40124">
    <property type="match status" value="1"/>
</dbReference>
<keyword evidence="4" id="KW-1185">Reference proteome</keyword>
<sequence>MFPRFLLLLPLFATHSLFASPDFCSEQQEPKPIFCQDFENRETGLYTEEDLVEDWPNLQSLSTKVHFLNLGVSQNRVNVVDRKIDENDNHILKIKYPENLFGSALTGATWVMKFPEKYEQLSLEYKVMFKEGFLYDREGLFGGKLPGLMGGETISGGATANGKNGWTSRIMWGQLGRGLGYLYYPDMRDDKYNQDACPRYGLDHELCVIKRNKYFTFDDDSSKKCLSEWAADEFEFRFKTERFYKIKQFIKMNTLPEKNTDSVTTEDKVATTDKIAEGNRDGQLKIWLDDKLVVDCNNIRFRDVPELSIDSLLFSTFFGGNTPESSSHPHDEYIYFDDFVVREN</sequence>
<organism evidence="3 4">
    <name type="scientific">Cocleimonas flava</name>
    <dbReference type="NCBI Taxonomy" id="634765"/>
    <lineage>
        <taxon>Bacteria</taxon>
        <taxon>Pseudomonadati</taxon>
        <taxon>Pseudomonadota</taxon>
        <taxon>Gammaproteobacteria</taxon>
        <taxon>Thiotrichales</taxon>
        <taxon>Thiotrichaceae</taxon>
        <taxon>Cocleimonas</taxon>
    </lineage>
</organism>
<proteinExistence type="predicted"/>
<feature type="signal peptide" evidence="1">
    <location>
        <begin position="1"/>
        <end position="19"/>
    </location>
</feature>
<dbReference type="Gene3D" id="2.60.120.200">
    <property type="match status" value="1"/>
</dbReference>
<dbReference type="Proteomes" id="UP000294887">
    <property type="component" value="Unassembled WGS sequence"/>
</dbReference>
<accession>A0A4R1F3B8</accession>
<evidence type="ECO:0000313" key="4">
    <source>
        <dbReference type="Proteomes" id="UP000294887"/>
    </source>
</evidence>
<feature type="chain" id="PRO_5020601187" description="Polysaccharide lyase 14 domain-containing protein" evidence="1">
    <location>
        <begin position="20"/>
        <end position="344"/>
    </location>
</feature>
<dbReference type="Pfam" id="PF21294">
    <property type="entry name" value="Polysacc_lyase_14"/>
    <property type="match status" value="2"/>
</dbReference>
<comment type="caution">
    <text evidence="3">The sequence shown here is derived from an EMBL/GenBank/DDBJ whole genome shotgun (WGS) entry which is preliminary data.</text>
</comment>
<name>A0A4R1F3B8_9GAMM</name>
<reference evidence="3 4" key="1">
    <citation type="submission" date="2019-03" db="EMBL/GenBank/DDBJ databases">
        <title>Genomic Encyclopedia of Type Strains, Phase IV (KMG-IV): sequencing the most valuable type-strain genomes for metagenomic binning, comparative biology and taxonomic classification.</title>
        <authorList>
            <person name="Goeker M."/>
        </authorList>
    </citation>
    <scope>NUCLEOTIDE SEQUENCE [LARGE SCALE GENOMIC DNA]</scope>
    <source>
        <strain evidence="3 4">DSM 24830</strain>
    </source>
</reference>
<feature type="domain" description="Polysaccharide lyase 14" evidence="2">
    <location>
        <begin position="277"/>
        <end position="339"/>
    </location>
</feature>
<protein>
    <recommendedName>
        <fullName evidence="2">Polysaccharide lyase 14 domain-containing protein</fullName>
    </recommendedName>
</protein>